<evidence type="ECO:0000256" key="2">
    <source>
        <dbReference type="ARBA" id="ARBA00024334"/>
    </source>
</evidence>
<dbReference type="InterPro" id="IPR011992">
    <property type="entry name" value="EF-hand-dom_pair"/>
</dbReference>
<feature type="compositionally biased region" description="Basic and acidic residues" evidence="3">
    <location>
        <begin position="639"/>
        <end position="648"/>
    </location>
</feature>
<feature type="compositionally biased region" description="Basic and acidic residues" evidence="3">
    <location>
        <begin position="313"/>
        <end position="327"/>
    </location>
</feature>
<feature type="region of interest" description="Disordered" evidence="3">
    <location>
        <begin position="578"/>
        <end position="649"/>
    </location>
</feature>
<dbReference type="Pfam" id="PF00069">
    <property type="entry name" value="Pkinase"/>
    <property type="match status" value="1"/>
</dbReference>
<feature type="domain" description="EF-hand" evidence="5">
    <location>
        <begin position="459"/>
        <end position="494"/>
    </location>
</feature>
<accession>A0ABP0IYY6</accession>
<dbReference type="PROSITE" id="PS50011">
    <property type="entry name" value="PROTEIN_KINASE_DOM"/>
    <property type="match status" value="1"/>
</dbReference>
<feature type="domain" description="Protein kinase" evidence="4">
    <location>
        <begin position="19"/>
        <end position="333"/>
    </location>
</feature>
<evidence type="ECO:0000256" key="3">
    <source>
        <dbReference type="SAM" id="MobiDB-lite"/>
    </source>
</evidence>
<dbReference type="Pfam" id="PF13833">
    <property type="entry name" value="EF-hand_8"/>
    <property type="match status" value="1"/>
</dbReference>
<dbReference type="SMART" id="SM00220">
    <property type="entry name" value="S_TKc"/>
    <property type="match status" value="1"/>
</dbReference>
<protein>
    <recommendedName>
        <fullName evidence="8">Non-specific serine/threonine protein kinase</fullName>
    </recommendedName>
</protein>
<dbReference type="SUPFAM" id="SSF56112">
    <property type="entry name" value="Protein kinase-like (PK-like)"/>
    <property type="match status" value="1"/>
</dbReference>
<dbReference type="Gene3D" id="1.10.510.10">
    <property type="entry name" value="Transferase(Phosphotransferase) domain 1"/>
    <property type="match status" value="1"/>
</dbReference>
<evidence type="ECO:0000313" key="6">
    <source>
        <dbReference type="EMBL" id="CAK9007312.1"/>
    </source>
</evidence>
<dbReference type="CDD" id="cd00051">
    <property type="entry name" value="EFh"/>
    <property type="match status" value="1"/>
</dbReference>
<dbReference type="Gene3D" id="1.10.238.10">
    <property type="entry name" value="EF-hand"/>
    <property type="match status" value="2"/>
</dbReference>
<feature type="region of interest" description="Disordered" evidence="3">
    <location>
        <begin position="255"/>
        <end position="342"/>
    </location>
</feature>
<dbReference type="PROSITE" id="PS50222">
    <property type="entry name" value="EF_HAND_2"/>
    <property type="match status" value="1"/>
</dbReference>
<evidence type="ECO:0008006" key="8">
    <source>
        <dbReference type="Google" id="ProtNLM"/>
    </source>
</evidence>
<dbReference type="InterPro" id="IPR000719">
    <property type="entry name" value="Prot_kinase_dom"/>
</dbReference>
<dbReference type="PROSITE" id="PS00109">
    <property type="entry name" value="PROTEIN_KINASE_TYR"/>
    <property type="match status" value="1"/>
</dbReference>
<dbReference type="InterPro" id="IPR011009">
    <property type="entry name" value="Kinase-like_dom_sf"/>
</dbReference>
<dbReference type="Proteomes" id="UP001642484">
    <property type="component" value="Unassembled WGS sequence"/>
</dbReference>
<feature type="compositionally biased region" description="Low complexity" evidence="3">
    <location>
        <begin position="616"/>
        <end position="633"/>
    </location>
</feature>
<sequence>MICRAHLVLRFSKPVSNAYTFERSLGQGGIGQVVQATCHRSNAKRAIKIMSRKSDPSGFEISLMLKLDHPNILRLFETFEEPACSHTYLAMELCRGGPLPNYAKEFFPPLEEAAAAVILWQLLGALCYLQMQSLSHGDICPANVLMLHFDKPPEQNVTKLIDFGAFAGSRTPDIPSTGLVMRALLGWCCGTKGSSLREANHTSKGPVADAFVYSEGGVAVAISRAASDLLNRFAGAEFTAERALKHKWFMQARRGEVPRRKARPRRSPKKDEKEEGKADRREGKARGAGGEPSEGKVDKKSLKRAQSTGQLLKESDAKDRKESKDATKLALRLETSPSKTRVAPGGWWGGASVNMLNFIPRLRTFCAGPSLLRTMLLVAADALDEEILSPLRAAFQRLDGWCPDGVLTVDDLKHRLPKMGCKEVPGDIDRLLLEADIDGVGVLDFTTFLAIAVGTQEVASTDLGVRTFKILDRDQDGAISVNDLEVFMNKVAKLEDLAALLKDALGNSKPLNLAGFLGILTKATKMELEFAQKAHPEHRLSPAALERLNLALTTSEGLTHPPRCDAIKAKRRIVDMAAEKRRKEQEEKRRKAEKRAKSRRRKERKPVQDEPDADPLTLSLLVESSSDSSESGSCPIPETARDRTDTGDTAHTVDTVGSIDSAAVTFPVFQQLLHDHQRLLVSL</sequence>
<dbReference type="EMBL" id="CAXAMN010004014">
    <property type="protein sequence ID" value="CAK9007312.1"/>
    <property type="molecule type" value="Genomic_DNA"/>
</dbReference>
<dbReference type="InterPro" id="IPR018247">
    <property type="entry name" value="EF_Hand_1_Ca_BS"/>
</dbReference>
<dbReference type="InterPro" id="IPR002048">
    <property type="entry name" value="EF_hand_dom"/>
</dbReference>
<gene>
    <name evidence="6" type="ORF">CCMP2556_LOCUS8789</name>
</gene>
<reference evidence="6 7" key="1">
    <citation type="submission" date="2024-02" db="EMBL/GenBank/DDBJ databases">
        <authorList>
            <person name="Chen Y."/>
            <person name="Shah S."/>
            <person name="Dougan E. K."/>
            <person name="Thang M."/>
            <person name="Chan C."/>
        </authorList>
    </citation>
    <scope>NUCLEOTIDE SEQUENCE [LARGE SCALE GENOMIC DNA]</scope>
</reference>
<comment type="caution">
    <text evidence="6">The sequence shown here is derived from an EMBL/GenBank/DDBJ whole genome shotgun (WGS) entry which is preliminary data.</text>
</comment>
<organism evidence="6 7">
    <name type="scientific">Durusdinium trenchii</name>
    <dbReference type="NCBI Taxonomy" id="1381693"/>
    <lineage>
        <taxon>Eukaryota</taxon>
        <taxon>Sar</taxon>
        <taxon>Alveolata</taxon>
        <taxon>Dinophyceae</taxon>
        <taxon>Suessiales</taxon>
        <taxon>Symbiodiniaceae</taxon>
        <taxon>Durusdinium</taxon>
    </lineage>
</organism>
<evidence type="ECO:0000259" key="5">
    <source>
        <dbReference type="PROSITE" id="PS50222"/>
    </source>
</evidence>
<evidence type="ECO:0000313" key="7">
    <source>
        <dbReference type="Proteomes" id="UP001642484"/>
    </source>
</evidence>
<feature type="compositionally biased region" description="Basic and acidic residues" evidence="3">
    <location>
        <begin position="269"/>
        <end position="285"/>
    </location>
</feature>
<name>A0ABP0IYY6_9DINO</name>
<proteinExistence type="inferred from homology"/>
<evidence type="ECO:0000259" key="4">
    <source>
        <dbReference type="PROSITE" id="PS50011"/>
    </source>
</evidence>
<comment type="similarity">
    <text evidence="2">Belongs to the protein kinase superfamily. Ser/Thr protein kinase family. CDPK subfamily.</text>
</comment>
<dbReference type="SUPFAM" id="SSF47473">
    <property type="entry name" value="EF-hand"/>
    <property type="match status" value="1"/>
</dbReference>
<keyword evidence="1" id="KW-0106">Calcium</keyword>
<keyword evidence="7" id="KW-1185">Reference proteome</keyword>
<dbReference type="PANTHER" id="PTHR24347">
    <property type="entry name" value="SERINE/THREONINE-PROTEIN KINASE"/>
    <property type="match status" value="1"/>
</dbReference>
<dbReference type="PROSITE" id="PS00018">
    <property type="entry name" value="EF_HAND_1"/>
    <property type="match status" value="1"/>
</dbReference>
<feature type="compositionally biased region" description="Basic residues" evidence="3">
    <location>
        <begin position="591"/>
        <end position="604"/>
    </location>
</feature>
<evidence type="ECO:0000256" key="1">
    <source>
        <dbReference type="ARBA" id="ARBA00022837"/>
    </source>
</evidence>
<feature type="compositionally biased region" description="Basic and acidic residues" evidence="3">
    <location>
        <begin position="578"/>
        <end position="590"/>
    </location>
</feature>
<dbReference type="InterPro" id="IPR008266">
    <property type="entry name" value="Tyr_kinase_AS"/>
</dbReference>